<dbReference type="Gene3D" id="1.20.58.2150">
    <property type="match status" value="1"/>
</dbReference>
<organism evidence="3 4">
    <name type="scientific">Arcicella gelida</name>
    <dbReference type="NCBI Taxonomy" id="2984195"/>
    <lineage>
        <taxon>Bacteria</taxon>
        <taxon>Pseudomonadati</taxon>
        <taxon>Bacteroidota</taxon>
        <taxon>Cytophagia</taxon>
        <taxon>Cytophagales</taxon>
        <taxon>Flectobacillaceae</taxon>
        <taxon>Arcicella</taxon>
    </lineage>
</organism>
<dbReference type="Gene3D" id="3.20.20.520">
    <property type="entry name" value="Glycosyl hydrolase family 115"/>
    <property type="match status" value="1"/>
</dbReference>
<keyword evidence="1 3" id="KW-0378">Hydrolase</keyword>
<keyword evidence="4" id="KW-1185">Reference proteome</keyword>
<protein>
    <submittedName>
        <fullName evidence="3">Glycosyl hydrolase 115 family protein</fullName>
    </submittedName>
</protein>
<dbReference type="InterPro" id="IPR042301">
    <property type="entry name" value="GH115_sf"/>
</dbReference>
<dbReference type="InterPro" id="IPR029018">
    <property type="entry name" value="Hex-like_dom2"/>
</dbReference>
<evidence type="ECO:0000259" key="2">
    <source>
        <dbReference type="Pfam" id="PF17829"/>
    </source>
</evidence>
<dbReference type="EMBL" id="JAYGIL010000003">
    <property type="protein sequence ID" value="MEA5401849.1"/>
    <property type="molecule type" value="Genomic_DNA"/>
</dbReference>
<dbReference type="Gene3D" id="3.30.379.10">
    <property type="entry name" value="Chitobiase/beta-hexosaminidase domain 2-like"/>
    <property type="match status" value="1"/>
</dbReference>
<evidence type="ECO:0000256" key="1">
    <source>
        <dbReference type="ARBA" id="ARBA00022801"/>
    </source>
</evidence>
<name>A0ABU5S057_9BACT</name>
<dbReference type="RefSeq" id="WP_323325845.1">
    <property type="nucleotide sequence ID" value="NZ_JAYGIL010000003.1"/>
</dbReference>
<proteinExistence type="predicted"/>
<dbReference type="InterPro" id="IPR041437">
    <property type="entry name" value="GH115_C"/>
</dbReference>
<dbReference type="PANTHER" id="PTHR37842">
    <property type="match status" value="1"/>
</dbReference>
<dbReference type="SUPFAM" id="SSF55545">
    <property type="entry name" value="beta-N-acetylhexosaminidase-like domain"/>
    <property type="match status" value="1"/>
</dbReference>
<dbReference type="Pfam" id="PF15979">
    <property type="entry name" value="Glyco_hydro_115"/>
    <property type="match status" value="1"/>
</dbReference>
<comment type="caution">
    <text evidence="3">The sequence shown here is derived from an EMBL/GenBank/DDBJ whole genome shotgun (WGS) entry which is preliminary data.</text>
</comment>
<dbReference type="PANTHER" id="PTHR37842:SF2">
    <property type="entry name" value="GYLCOSYL HYDROLASE 115 C-TERMINAL DOMAIN-CONTAINING PROTEIN"/>
    <property type="match status" value="1"/>
</dbReference>
<accession>A0ABU5S057</accession>
<sequence length="813" mass="93686">MKLLLSIYLIILSTFTTFSQKNNALLDFSREVNIVYNTQNPLTNTSAQLFKNDIEQVFDAKVNFNQKSTSKACLDIILRIAGEPITVDLKNIISENDKKIAGQWEVFSYINQNKSTKQTLIITGSDARGLAYGVLELSKKIGVNPWYFWADVPIEKSISKKISVSDTISVEPSVKYRGIFLNDEDWGLQPWAAKTFEPQTKDIGPATYAKIFELLLRLKANLIWPAMHPSTKAFYHFPENKVIAQKYGIIVGTSHAEPMMRNNVDEWDDKTMGDYNFFTNKDKIINYWEIRIDEIKDYENYYSIGMRGKHDSGMEGAKTIDKAVETTEEIIQIQRDLLKKYAKKPLNEIPQAMTLYKEVLNLYENGMKIPDDITLVWSDDNYGYIKGLSNETERKRKGGAGVYYHASYWGRPHDYLWLGTTHPALIHFEMSKAYEMDAKNIWVLNIGDIKPNEYSMQLFLDMAYDMKPFQDGKSVKTHLSKWTNTLLKSTQSADLLWQYYQLAFVRKPEFMGWSQTEPTRATHPTTFTPTEVNERLHQYQQLEQEVLNNRPTDKTLTDTYFQLVEYPIIASSKMNQKFLYLDKFYEKPIAERDNNDVNLQAAIQNYQSIQDLTSYYNNQLSGGKWKYMMNAAPRGLPVFNHPEKLLKVEQKNVGESPKNIKIAAGDYVSVKQGVNTFWKKIVEPSFSGSSVVSEPFRLGKSLDSTKTDELPTLTYQFNVTENNTLVDLSIVALPLHPVQMGLGQRIGIQIDEQKVQIINFQTYDRSEEWKQNVLSNTAKRTLKMNKLNAGKHTFKIFMIDPAVVLDHFVLNFH</sequence>
<dbReference type="Pfam" id="PF17829">
    <property type="entry name" value="GH115_C"/>
    <property type="match status" value="1"/>
</dbReference>
<evidence type="ECO:0000313" key="3">
    <source>
        <dbReference type="EMBL" id="MEA5401849.1"/>
    </source>
</evidence>
<dbReference type="GO" id="GO:0016787">
    <property type="term" value="F:hydrolase activity"/>
    <property type="evidence" value="ECO:0007669"/>
    <property type="project" value="UniProtKB-KW"/>
</dbReference>
<dbReference type="Gene3D" id="2.60.120.1620">
    <property type="match status" value="1"/>
</dbReference>
<feature type="domain" description="Gylcosyl hydrolase 115 C-terminal" evidence="2">
    <location>
        <begin position="657"/>
        <end position="812"/>
    </location>
</feature>
<gene>
    <name evidence="3" type="ORF">VB776_02905</name>
</gene>
<reference evidence="3 4" key="1">
    <citation type="submission" date="2023-12" db="EMBL/GenBank/DDBJ databases">
        <title>Novel species of the genus Arcicella isolated from rivers.</title>
        <authorList>
            <person name="Lu H."/>
        </authorList>
    </citation>
    <scope>NUCLEOTIDE SEQUENCE [LARGE SCALE GENOMIC DNA]</scope>
    <source>
        <strain evidence="3 4">DC2W</strain>
    </source>
</reference>
<evidence type="ECO:0000313" key="4">
    <source>
        <dbReference type="Proteomes" id="UP001303899"/>
    </source>
</evidence>
<dbReference type="Proteomes" id="UP001303899">
    <property type="component" value="Unassembled WGS sequence"/>
</dbReference>
<dbReference type="InterPro" id="IPR031924">
    <property type="entry name" value="GH115"/>
</dbReference>